<dbReference type="InterPro" id="IPR001919">
    <property type="entry name" value="CBD2"/>
</dbReference>
<dbReference type="GO" id="GO:0030245">
    <property type="term" value="P:cellulose catabolic process"/>
    <property type="evidence" value="ECO:0007669"/>
    <property type="project" value="UniProtKB-KW"/>
</dbReference>
<dbReference type="Gene3D" id="2.60.40.290">
    <property type="match status" value="1"/>
</dbReference>
<evidence type="ECO:0000313" key="5">
    <source>
        <dbReference type="EMBL" id="SHF84539.1"/>
    </source>
</evidence>
<dbReference type="InterPro" id="IPR016288">
    <property type="entry name" value="Beta_cellobiohydrolase"/>
</dbReference>
<dbReference type="AlphaFoldDB" id="A0A1M5EZ99"/>
<evidence type="ECO:0000313" key="6">
    <source>
        <dbReference type="Proteomes" id="UP000184159"/>
    </source>
</evidence>
<evidence type="ECO:0000256" key="2">
    <source>
        <dbReference type="SAM" id="MobiDB-lite"/>
    </source>
</evidence>
<feature type="chain" id="PRO_5011816579" description="Glucanase" evidence="1">
    <location>
        <begin position="29"/>
        <end position="737"/>
    </location>
</feature>
<dbReference type="PANTHER" id="PTHR34876">
    <property type="match status" value="1"/>
</dbReference>
<dbReference type="EMBL" id="FQUH01000018">
    <property type="protein sequence ID" value="SHF84539.1"/>
    <property type="molecule type" value="Genomic_DNA"/>
</dbReference>
<accession>A0A1M5EZ99</accession>
<dbReference type="Proteomes" id="UP000184159">
    <property type="component" value="Unassembled WGS sequence"/>
</dbReference>
<feature type="compositionally biased region" description="Acidic residues" evidence="2">
    <location>
        <begin position="666"/>
        <end position="677"/>
    </location>
</feature>
<gene>
    <name evidence="5" type="ORF">SAMN02745781_03320</name>
</gene>
<dbReference type="SUPFAM" id="SSF49384">
    <property type="entry name" value="Carbohydrate-binding domain"/>
    <property type="match status" value="1"/>
</dbReference>
<dbReference type="InterPro" id="IPR000601">
    <property type="entry name" value="PKD_dom"/>
</dbReference>
<dbReference type="RefSeq" id="WP_072961769.1">
    <property type="nucleotide sequence ID" value="NZ_FQUH01000018.1"/>
</dbReference>
<name>A0A1M5EZ99_VIBGA</name>
<feature type="domain" description="PKD" evidence="3">
    <location>
        <begin position="227"/>
        <end position="308"/>
    </location>
</feature>
<feature type="signal peptide" evidence="1">
    <location>
        <begin position="1"/>
        <end position="28"/>
    </location>
</feature>
<feature type="region of interest" description="Disordered" evidence="2">
    <location>
        <begin position="661"/>
        <end position="680"/>
    </location>
</feature>
<keyword evidence="1" id="KW-0136">Cellulose degradation</keyword>
<dbReference type="SUPFAM" id="SSF51989">
    <property type="entry name" value="Glycosyl hydrolases family 6, cellulases"/>
    <property type="match status" value="1"/>
</dbReference>
<dbReference type="Pfam" id="PF00553">
    <property type="entry name" value="CBM_2"/>
    <property type="match status" value="1"/>
</dbReference>
<dbReference type="InterPro" id="IPR022409">
    <property type="entry name" value="PKD/Chitinase_dom"/>
</dbReference>
<keyword evidence="6" id="KW-1185">Reference proteome</keyword>
<keyword evidence="1" id="KW-0119">Carbohydrate metabolism</keyword>
<dbReference type="PROSITE" id="PS50093">
    <property type="entry name" value="PKD"/>
    <property type="match status" value="2"/>
</dbReference>
<dbReference type="Pfam" id="PF18911">
    <property type="entry name" value="PKD_4"/>
    <property type="match status" value="2"/>
</dbReference>
<dbReference type="SUPFAM" id="SSF49299">
    <property type="entry name" value="PKD domain"/>
    <property type="match status" value="2"/>
</dbReference>
<dbReference type="InterPro" id="IPR035986">
    <property type="entry name" value="PKD_dom_sf"/>
</dbReference>
<keyword evidence="1" id="KW-0732">Signal</keyword>
<feature type="domain" description="CBM2" evidence="4">
    <location>
        <begin position="24"/>
        <end position="129"/>
    </location>
</feature>
<evidence type="ECO:0000256" key="1">
    <source>
        <dbReference type="RuleBase" id="RU361186"/>
    </source>
</evidence>
<dbReference type="Gene3D" id="2.60.40.10">
    <property type="entry name" value="Immunoglobulins"/>
    <property type="match status" value="2"/>
</dbReference>
<dbReference type="PANTHER" id="PTHR34876:SF4">
    <property type="entry name" value="1,4-BETA-D-GLUCAN CELLOBIOHYDROLASE C-RELATED"/>
    <property type="match status" value="1"/>
</dbReference>
<organism evidence="5 6">
    <name type="scientific">Vibrio gazogenes DSM 21264 = NBRC 103151</name>
    <dbReference type="NCBI Taxonomy" id="1123492"/>
    <lineage>
        <taxon>Bacteria</taxon>
        <taxon>Pseudomonadati</taxon>
        <taxon>Pseudomonadota</taxon>
        <taxon>Gammaproteobacteria</taxon>
        <taxon>Vibrionales</taxon>
        <taxon>Vibrionaceae</taxon>
        <taxon>Vibrio</taxon>
    </lineage>
</organism>
<dbReference type="EC" id="3.2.1.-" evidence="1"/>
<dbReference type="GO" id="GO:0030247">
    <property type="term" value="F:polysaccharide binding"/>
    <property type="evidence" value="ECO:0007669"/>
    <property type="project" value="UniProtKB-UniRule"/>
</dbReference>
<evidence type="ECO:0000259" key="4">
    <source>
        <dbReference type="PROSITE" id="PS51173"/>
    </source>
</evidence>
<dbReference type="CDD" id="cd00146">
    <property type="entry name" value="PKD"/>
    <property type="match status" value="2"/>
</dbReference>
<sequence length="737" mass="78873">MRKRQKQLRLLPLVFALGAALSSIGAQAASCSYSLTNEWDGGFQGVVTITNDESADINGWQVGMKYPAGVAVTQSWSGELSGNNPYYIVNKEWNGTIKQGQSLAVNFMGTRNATSAANVELMGSTCTGGDTPPPNHLPDAVADATPVSGIAPLEVSFSASGSSDADGDALTYVWDFGDGETGTGKNVLHTYTEPGEYTAKLTVSDGTGVDTANVVINVTTESGNTPPVAAMTVTPASGQAPLLVNFDASASTDADNDVLTYIWDFGDGATGSGVSTSHTYADPGKYTVSLIVSDGMDTSKIVKTVNVTDDDVPPTVERVDNPFRDATWYVNPEWSALAAAEPGGSAIADQNTGVWLDRIGAIEGTDSKMGLRAHLDKALEQGANLFTVVVYDLPNRDCKALASNGELLISRGDIVRYKNEFIDPIAEIFADPKYQSIRIAAVIEIDSLPNLVTNLDIPKCAEANGPGGYREGITYALNKFAPIKNVYSYIDAAHSGWLGWDSNFDPAITLISNVIKGTDASWNSVAGFVTNTANYSPLVETYLPNPDKNVGGGPIRSADFYEWNPNFDEKDYAIEFRKRMITKGAPTTIGMLIDTGRNGWGGPERPTHVSTSSDKNTYVDESRIDRRYHRGNWCNQPSGIGYKPWADPYAGVDAFVWVKPPGESDGISEPDFQPDPDDPAKQYDAMCDPDKMSTSAPLPTGAMDNAPHAGRWYSAGFQYLLENAYPPVDQPAGPPAE</sequence>
<comment type="similarity">
    <text evidence="1">Belongs to the glycosyl hydrolase family 6.</text>
</comment>
<dbReference type="PROSITE" id="PS51173">
    <property type="entry name" value="CBM2"/>
    <property type="match status" value="1"/>
</dbReference>
<dbReference type="InterPro" id="IPR036434">
    <property type="entry name" value="Beta_cellobiohydrolase_sf"/>
</dbReference>
<dbReference type="SMART" id="SM00637">
    <property type="entry name" value="CBD_II"/>
    <property type="match status" value="1"/>
</dbReference>
<keyword evidence="1" id="KW-0378">Hydrolase</keyword>
<proteinExistence type="inferred from homology"/>
<keyword evidence="1" id="KW-0326">Glycosidase</keyword>
<dbReference type="Gene3D" id="3.20.20.40">
    <property type="entry name" value="1, 4-beta cellobiohydrolase"/>
    <property type="match status" value="1"/>
</dbReference>
<dbReference type="SMART" id="SM00089">
    <property type="entry name" value="PKD"/>
    <property type="match status" value="2"/>
</dbReference>
<reference evidence="6" key="1">
    <citation type="submission" date="2016-11" db="EMBL/GenBank/DDBJ databases">
        <authorList>
            <person name="Varghese N."/>
            <person name="Submissions S."/>
        </authorList>
    </citation>
    <scope>NUCLEOTIDE SEQUENCE [LARGE SCALE GENOMIC DNA]</scope>
    <source>
        <strain evidence="6">DSM 21264</strain>
    </source>
</reference>
<evidence type="ECO:0000259" key="3">
    <source>
        <dbReference type="PROSITE" id="PS50093"/>
    </source>
</evidence>
<dbReference type="PRINTS" id="PR00733">
    <property type="entry name" value="GLHYDRLASE6"/>
</dbReference>
<dbReference type="InterPro" id="IPR008965">
    <property type="entry name" value="CBM2/CBM3_carb-bd_dom_sf"/>
</dbReference>
<dbReference type="GO" id="GO:0004553">
    <property type="term" value="F:hydrolase activity, hydrolyzing O-glycosyl compounds"/>
    <property type="evidence" value="ECO:0007669"/>
    <property type="project" value="InterPro"/>
</dbReference>
<feature type="domain" description="PKD" evidence="3">
    <location>
        <begin position="138"/>
        <end position="225"/>
    </location>
</feature>
<feature type="region of interest" description="Disordered" evidence="2">
    <location>
        <begin position="597"/>
        <end position="616"/>
    </location>
</feature>
<dbReference type="Pfam" id="PF01341">
    <property type="entry name" value="Glyco_hydro_6"/>
    <property type="match status" value="1"/>
</dbReference>
<dbReference type="InterPro" id="IPR013783">
    <property type="entry name" value="Ig-like_fold"/>
</dbReference>
<protein>
    <recommendedName>
        <fullName evidence="1">Glucanase</fullName>
        <ecNumber evidence="1">3.2.1.-</ecNumber>
    </recommendedName>
</protein>
<keyword evidence="1" id="KW-0624">Polysaccharide degradation</keyword>
<dbReference type="InterPro" id="IPR012291">
    <property type="entry name" value="CBM2_carb-bd_dom_sf"/>
</dbReference>